<dbReference type="EMBL" id="JBANRG010000023">
    <property type="protein sequence ID" value="KAK7455148.1"/>
    <property type="molecule type" value="Genomic_DNA"/>
</dbReference>
<evidence type="ECO:0000313" key="2">
    <source>
        <dbReference type="Proteomes" id="UP001498398"/>
    </source>
</evidence>
<name>A0ABR1JET8_9AGAR</name>
<gene>
    <name evidence="1" type="ORF">VKT23_011019</name>
</gene>
<sequence length="102" mass="11903">MTQRGTEERNQSAVVNMRRTLVVDPKKYRMFFAPRRSVQLHFADVHVTHEEMSYQGLPLKPTFLIFGKEVSKDGFDVRAQLTTLYKPSNLDRIAKEETMTLK</sequence>
<protein>
    <submittedName>
        <fullName evidence="1">Uncharacterized protein</fullName>
    </submittedName>
</protein>
<organism evidence="1 2">
    <name type="scientific">Marasmiellus scandens</name>
    <dbReference type="NCBI Taxonomy" id="2682957"/>
    <lineage>
        <taxon>Eukaryota</taxon>
        <taxon>Fungi</taxon>
        <taxon>Dikarya</taxon>
        <taxon>Basidiomycota</taxon>
        <taxon>Agaricomycotina</taxon>
        <taxon>Agaricomycetes</taxon>
        <taxon>Agaricomycetidae</taxon>
        <taxon>Agaricales</taxon>
        <taxon>Marasmiineae</taxon>
        <taxon>Omphalotaceae</taxon>
        <taxon>Marasmiellus</taxon>
    </lineage>
</organism>
<evidence type="ECO:0000313" key="1">
    <source>
        <dbReference type="EMBL" id="KAK7455148.1"/>
    </source>
</evidence>
<dbReference type="Proteomes" id="UP001498398">
    <property type="component" value="Unassembled WGS sequence"/>
</dbReference>
<reference evidence="1 2" key="1">
    <citation type="submission" date="2024-01" db="EMBL/GenBank/DDBJ databases">
        <title>A draft genome for the cacao thread blight pathogen Marasmiellus scandens.</title>
        <authorList>
            <person name="Baruah I.K."/>
            <person name="Leung J."/>
            <person name="Bukari Y."/>
            <person name="Amoako-Attah I."/>
            <person name="Meinhardt L.W."/>
            <person name="Bailey B.A."/>
            <person name="Cohen S.P."/>
        </authorList>
    </citation>
    <scope>NUCLEOTIDE SEQUENCE [LARGE SCALE GENOMIC DNA]</scope>
    <source>
        <strain evidence="1 2">GH-19</strain>
    </source>
</reference>
<accession>A0ABR1JET8</accession>
<comment type="caution">
    <text evidence="1">The sequence shown here is derived from an EMBL/GenBank/DDBJ whole genome shotgun (WGS) entry which is preliminary data.</text>
</comment>
<keyword evidence="2" id="KW-1185">Reference proteome</keyword>
<proteinExistence type="predicted"/>